<feature type="domain" description="PRELI/MSF1" evidence="1">
    <location>
        <begin position="2"/>
        <end position="174"/>
    </location>
</feature>
<dbReference type="Pfam" id="PF04707">
    <property type="entry name" value="PRELI"/>
    <property type="match status" value="1"/>
</dbReference>
<keyword evidence="3" id="KW-1185">Reference proteome</keyword>
<evidence type="ECO:0000313" key="2">
    <source>
        <dbReference type="EMBL" id="KAK2723360.1"/>
    </source>
</evidence>
<dbReference type="EMBL" id="JAVRJZ010000004">
    <property type="protein sequence ID" value="KAK2723360.1"/>
    <property type="molecule type" value="Genomic_DNA"/>
</dbReference>
<name>A0AA88LIT2_ARTSF</name>
<dbReference type="PROSITE" id="PS50904">
    <property type="entry name" value="PRELI_MSF1"/>
    <property type="match status" value="1"/>
</dbReference>
<dbReference type="GO" id="GO:0005758">
    <property type="term" value="C:mitochondrial intermembrane space"/>
    <property type="evidence" value="ECO:0007669"/>
    <property type="project" value="InterPro"/>
</dbReference>
<comment type="caution">
    <text evidence="2">The sequence shown here is derived from an EMBL/GenBank/DDBJ whole genome shotgun (WGS) entry which is preliminary data.</text>
</comment>
<reference evidence="2" key="1">
    <citation type="submission" date="2023-07" db="EMBL/GenBank/DDBJ databases">
        <title>Chromosome-level genome assembly of Artemia franciscana.</title>
        <authorList>
            <person name="Jo E."/>
        </authorList>
    </citation>
    <scope>NUCLEOTIDE SEQUENCE</scope>
    <source>
        <tissue evidence="2">Whole body</tissue>
    </source>
</reference>
<protein>
    <recommendedName>
        <fullName evidence="1">PRELI/MSF1 domain-containing protein</fullName>
    </recommendedName>
</protein>
<dbReference type="PANTHER" id="PTHR11158">
    <property type="entry name" value="MSF1/PX19 RELATED"/>
    <property type="match status" value="1"/>
</dbReference>
<dbReference type="InterPro" id="IPR006797">
    <property type="entry name" value="PRELI/MSF1_dom"/>
</dbReference>
<organism evidence="2 3">
    <name type="scientific">Artemia franciscana</name>
    <name type="common">Brine shrimp</name>
    <name type="synonym">Artemia sanfranciscana</name>
    <dbReference type="NCBI Taxonomy" id="6661"/>
    <lineage>
        <taxon>Eukaryota</taxon>
        <taxon>Metazoa</taxon>
        <taxon>Ecdysozoa</taxon>
        <taxon>Arthropoda</taxon>
        <taxon>Crustacea</taxon>
        <taxon>Branchiopoda</taxon>
        <taxon>Anostraca</taxon>
        <taxon>Artemiidae</taxon>
        <taxon>Artemia</taxon>
    </lineage>
</organism>
<accession>A0AA88LIT2</accession>
<evidence type="ECO:0000259" key="1">
    <source>
        <dbReference type="PROSITE" id="PS50904"/>
    </source>
</evidence>
<dbReference type="InterPro" id="IPR037365">
    <property type="entry name" value="Slowmo/Ups"/>
</dbReference>
<evidence type="ECO:0000313" key="3">
    <source>
        <dbReference type="Proteomes" id="UP001187531"/>
    </source>
</evidence>
<sequence>MVVKFQFYHLYKCPWDVVTSIHVSKYPTNKEPNVIGAEIIEKTKDRGELSYLKYIVTCLNVLPSFLRKVEALNIEAVQYEEECWIYKDRRIMKVKSRNLTLSQFTEMTETSVFRQCSRDPSWTEIEQEGQIVVKGLGPANWLIERFIQKFFERGIKKNVKLMEELIEERYGLQFPKPSS</sequence>
<proteinExistence type="predicted"/>
<gene>
    <name evidence="2" type="ORF">QYM36_001879</name>
</gene>
<dbReference type="Proteomes" id="UP001187531">
    <property type="component" value="Unassembled WGS sequence"/>
</dbReference>
<dbReference type="AlphaFoldDB" id="A0AA88LIT2"/>